<accession>A0A4W2CFU6</accession>
<protein>
    <submittedName>
        <fullName evidence="1">Uncharacterized protein</fullName>
    </submittedName>
</protein>
<proteinExistence type="predicted"/>
<keyword evidence="2" id="KW-1185">Reference proteome</keyword>
<name>A0A4W2CFU6_BOBOX</name>
<sequence>MSQALWDKRCVVEASFSEEVRDRRLCCSRSFWISPSPLRHPLSLFPCQQLSWLAPFAFRADSWLGQVPLFLLPRWHLSQLTLLWLLL</sequence>
<evidence type="ECO:0000313" key="1">
    <source>
        <dbReference type="Ensembl" id="ENSBIXP00000010772.1"/>
    </source>
</evidence>
<organism evidence="1 2">
    <name type="scientific">Bos indicus x Bos taurus</name>
    <name type="common">Hybrid cattle</name>
    <dbReference type="NCBI Taxonomy" id="30522"/>
    <lineage>
        <taxon>Eukaryota</taxon>
        <taxon>Metazoa</taxon>
        <taxon>Chordata</taxon>
        <taxon>Craniata</taxon>
        <taxon>Vertebrata</taxon>
        <taxon>Euteleostomi</taxon>
        <taxon>Mammalia</taxon>
        <taxon>Eutheria</taxon>
        <taxon>Laurasiatheria</taxon>
        <taxon>Artiodactyla</taxon>
        <taxon>Ruminantia</taxon>
        <taxon>Pecora</taxon>
        <taxon>Bovidae</taxon>
        <taxon>Bovinae</taxon>
        <taxon>Bos</taxon>
    </lineage>
</organism>
<reference evidence="1" key="3">
    <citation type="submission" date="2025-09" db="UniProtKB">
        <authorList>
            <consortium name="Ensembl"/>
        </authorList>
    </citation>
    <scope>IDENTIFICATION</scope>
</reference>
<reference evidence="1" key="2">
    <citation type="submission" date="2025-08" db="UniProtKB">
        <authorList>
            <consortium name="Ensembl"/>
        </authorList>
    </citation>
    <scope>IDENTIFICATION</scope>
</reference>
<dbReference type="Proteomes" id="UP000314981">
    <property type="component" value="Chromosome 13"/>
</dbReference>
<dbReference type="Ensembl" id="ENSBIXT00000019777.1">
    <property type="protein sequence ID" value="ENSBIXP00000010772.1"/>
    <property type="gene ID" value="ENSBIXG00000016196.1"/>
</dbReference>
<reference evidence="1 2" key="1">
    <citation type="submission" date="2018-11" db="EMBL/GenBank/DDBJ databases">
        <title>Haplotype-resolved cattle genomes.</title>
        <authorList>
            <person name="Low W.Y."/>
            <person name="Tearle R."/>
            <person name="Bickhart D.M."/>
            <person name="Rosen B.D."/>
            <person name="Koren S."/>
            <person name="Rhie A."/>
            <person name="Hiendleder S."/>
            <person name="Phillippy A.M."/>
            <person name="Smith T.P.L."/>
            <person name="Williams J.L."/>
        </authorList>
    </citation>
    <scope>NUCLEOTIDE SEQUENCE [LARGE SCALE GENOMIC DNA]</scope>
</reference>
<dbReference type="AlphaFoldDB" id="A0A4W2CFU6"/>
<evidence type="ECO:0000313" key="2">
    <source>
        <dbReference type="Proteomes" id="UP000314981"/>
    </source>
</evidence>